<dbReference type="PANTHER" id="PTHR24201">
    <property type="entry name" value="ANK_REP_REGION DOMAIN-CONTAINING PROTEIN"/>
    <property type="match status" value="1"/>
</dbReference>
<evidence type="ECO:0000313" key="6">
    <source>
        <dbReference type="EMBL" id="KNC53728.1"/>
    </source>
</evidence>
<dbReference type="SMART" id="SM00248">
    <property type="entry name" value="ANK"/>
    <property type="match status" value="6"/>
</dbReference>
<feature type="repeat" description="ANK" evidence="3">
    <location>
        <begin position="117"/>
        <end position="145"/>
    </location>
</feature>
<feature type="region of interest" description="Disordered" evidence="4">
    <location>
        <begin position="504"/>
        <end position="524"/>
    </location>
</feature>
<dbReference type="PROSITE" id="PS50297">
    <property type="entry name" value="ANK_REP_REGION"/>
    <property type="match status" value="2"/>
</dbReference>
<dbReference type="Gene3D" id="3.30.1520.10">
    <property type="entry name" value="Phox-like domain"/>
    <property type="match status" value="1"/>
</dbReference>
<evidence type="ECO:0000256" key="3">
    <source>
        <dbReference type="PROSITE-ProRule" id="PRU00023"/>
    </source>
</evidence>
<keyword evidence="1" id="KW-0677">Repeat</keyword>
<dbReference type="Gene3D" id="1.20.1270.60">
    <property type="entry name" value="Arfaptin homology (AH) domain/BAR domain"/>
    <property type="match status" value="1"/>
</dbReference>
<organism evidence="6 7">
    <name type="scientific">Thecamonas trahens ATCC 50062</name>
    <dbReference type="NCBI Taxonomy" id="461836"/>
    <lineage>
        <taxon>Eukaryota</taxon>
        <taxon>Apusozoa</taxon>
        <taxon>Apusomonadida</taxon>
        <taxon>Apusomonadidae</taxon>
        <taxon>Thecamonas</taxon>
    </lineage>
</organism>
<dbReference type="GeneID" id="25567900"/>
<dbReference type="InterPro" id="IPR002110">
    <property type="entry name" value="Ankyrin_rpt"/>
</dbReference>
<evidence type="ECO:0000313" key="7">
    <source>
        <dbReference type="Proteomes" id="UP000054408"/>
    </source>
</evidence>
<dbReference type="GO" id="GO:0035091">
    <property type="term" value="F:phosphatidylinositol binding"/>
    <property type="evidence" value="ECO:0007669"/>
    <property type="project" value="InterPro"/>
</dbReference>
<feature type="region of interest" description="Disordered" evidence="4">
    <location>
        <begin position="356"/>
        <end position="385"/>
    </location>
</feature>
<dbReference type="InterPro" id="IPR050776">
    <property type="entry name" value="Ank_Repeat/CDKN_Inhibitor"/>
</dbReference>
<keyword evidence="2 3" id="KW-0040">ANK repeat</keyword>
<evidence type="ECO:0000256" key="4">
    <source>
        <dbReference type="SAM" id="MobiDB-lite"/>
    </source>
</evidence>
<sequence>MPTASEYLVLAARKGAASKIGALAARGADVDFVDDRGLTPLLHALARRDGETTEAVCMAGADTELISPSAISPLILALLSGELTLVDIVLSYGAEPNRVCEQLVAPLRLDRIEIWLPLHLAIALERPDFVELLLLAGASVDEVMDKVGEPLHLAAAAGSVACAQILLDAGAESSRGAPVTGATPLHLAGTIGGNVGVLALLKNAGADFQALDASGKTPLAAASAAPPGSVPSDVIRFLTNYTKVSLNKHLTAATETTVDTARPRSAEVLNYPAAGSAPALLLGSILGDIDEERALPVLTQAGISDELLNYATTPRADLEARLRGTGALSSVALARFLAEVDAYNAKSDAAAAAAAAAASPPSTPTLPVPRGRRSNSVSKDAGSPLAAPLMAPGEATITMAAVASGGKFKRQTTYVVTLRPPGIAVERRYKDFAWLATRLRNIYPFRSVPGLPPPSRQTGADATDATRRQLLIFLRHIHARPDVYDPALLKPFLLLSTASEWDAHKRSASKHPPPPEAESHLHGRDAAAHIRPDADAYLTALHASISAFALRGDARGGGGAATSPATGSSVHAELRAELDAMMDAASGVLEYALASDVECVTAAVSQLAGSARKALKIGKTAVDARDSPVGLRDALKGISLHLVAVLNVVPRVSASPGGLDDLMDLNSCTHALTGAVERLLSLLALTASNSSNAPSRNMVALSAYAETHGALGAMHTRQAAVESAVLLDTMYEVISVARSLLVAFDNRSVVATKFDSSQKKTLAAQLKLRTARDKASSPSDSTVAKLEALARHNQAKLEQRRTELSFATYALLEDTHYVRDVLISKLTHALAHLAFSTSSFNSQVAAVWLRAHADLAAIDAELHAAGTAPASAVDLEHGSSAADSTMPPRRTRARSATLA</sequence>
<dbReference type="PROSITE" id="PS50088">
    <property type="entry name" value="ANK_REPEAT"/>
    <property type="match status" value="3"/>
</dbReference>
<name>A0A0L0DQL8_THETB</name>
<dbReference type="GO" id="GO:0005634">
    <property type="term" value="C:nucleus"/>
    <property type="evidence" value="ECO:0007669"/>
    <property type="project" value="TreeGrafter"/>
</dbReference>
<gene>
    <name evidence="6" type="ORF">AMSG_09440</name>
</gene>
<dbReference type="PANTHER" id="PTHR24201:SF16">
    <property type="entry name" value="ANKYRIN-1-LIKE-RELATED"/>
    <property type="match status" value="1"/>
</dbReference>
<dbReference type="SUPFAM" id="SSF48403">
    <property type="entry name" value="Ankyrin repeat"/>
    <property type="match status" value="1"/>
</dbReference>
<proteinExistence type="predicted"/>
<dbReference type="InterPro" id="IPR001683">
    <property type="entry name" value="PX_dom"/>
</dbReference>
<dbReference type="InterPro" id="IPR036871">
    <property type="entry name" value="PX_dom_sf"/>
</dbReference>
<dbReference type="Pfam" id="PF12796">
    <property type="entry name" value="Ank_2"/>
    <property type="match status" value="1"/>
</dbReference>
<dbReference type="Proteomes" id="UP000054408">
    <property type="component" value="Unassembled WGS sequence"/>
</dbReference>
<dbReference type="STRING" id="461836.A0A0L0DQL8"/>
<dbReference type="Gene3D" id="1.25.40.20">
    <property type="entry name" value="Ankyrin repeat-containing domain"/>
    <property type="match status" value="1"/>
</dbReference>
<feature type="repeat" description="ANK" evidence="3">
    <location>
        <begin position="180"/>
        <end position="213"/>
    </location>
</feature>
<evidence type="ECO:0000256" key="1">
    <source>
        <dbReference type="ARBA" id="ARBA00022737"/>
    </source>
</evidence>
<feature type="domain" description="PX" evidence="5">
    <location>
        <begin position="392"/>
        <end position="500"/>
    </location>
</feature>
<reference evidence="6 7" key="1">
    <citation type="submission" date="2010-05" db="EMBL/GenBank/DDBJ databases">
        <title>The Genome Sequence of Thecamonas trahens ATCC 50062.</title>
        <authorList>
            <consortium name="The Broad Institute Genome Sequencing Platform"/>
            <person name="Russ C."/>
            <person name="Cuomo C."/>
            <person name="Shea T."/>
            <person name="Young S.K."/>
            <person name="Zeng Q."/>
            <person name="Koehrsen M."/>
            <person name="Haas B."/>
            <person name="Borodovsky M."/>
            <person name="Guigo R."/>
            <person name="Alvarado L."/>
            <person name="Berlin A."/>
            <person name="Bochicchio J."/>
            <person name="Borenstein D."/>
            <person name="Chapman S."/>
            <person name="Chen Z."/>
            <person name="Freedman E."/>
            <person name="Gellesch M."/>
            <person name="Goldberg J."/>
            <person name="Griggs A."/>
            <person name="Gujja S."/>
            <person name="Heilman E."/>
            <person name="Heiman D."/>
            <person name="Hepburn T."/>
            <person name="Howarth C."/>
            <person name="Jen D."/>
            <person name="Larson L."/>
            <person name="Mehta T."/>
            <person name="Park D."/>
            <person name="Pearson M."/>
            <person name="Roberts A."/>
            <person name="Saif S."/>
            <person name="Shenoy N."/>
            <person name="Sisk P."/>
            <person name="Stolte C."/>
            <person name="Sykes S."/>
            <person name="Thomson T."/>
            <person name="Walk T."/>
            <person name="White J."/>
            <person name="Yandava C."/>
            <person name="Burger G."/>
            <person name="Gray M.W."/>
            <person name="Holland P.W.H."/>
            <person name="King N."/>
            <person name="Lang F.B.F."/>
            <person name="Roger A.J."/>
            <person name="Ruiz-Trillo I."/>
            <person name="Lander E."/>
            <person name="Nusbaum C."/>
        </authorList>
    </citation>
    <scope>NUCLEOTIDE SEQUENCE [LARGE SCALE GENOMIC DNA]</scope>
    <source>
        <strain evidence="6 7">ATCC 50062</strain>
    </source>
</reference>
<feature type="region of interest" description="Disordered" evidence="4">
    <location>
        <begin position="873"/>
        <end position="899"/>
    </location>
</feature>
<accession>A0A0L0DQL8</accession>
<dbReference type="SUPFAM" id="SSF64268">
    <property type="entry name" value="PX domain"/>
    <property type="match status" value="1"/>
</dbReference>
<dbReference type="AlphaFoldDB" id="A0A0L0DQL8"/>
<dbReference type="InterPro" id="IPR036770">
    <property type="entry name" value="Ankyrin_rpt-contain_sf"/>
</dbReference>
<feature type="repeat" description="ANK" evidence="3">
    <location>
        <begin position="150"/>
        <end position="172"/>
    </location>
</feature>
<dbReference type="RefSeq" id="XP_013754292.1">
    <property type="nucleotide sequence ID" value="XM_013898838.1"/>
</dbReference>
<evidence type="ECO:0000256" key="2">
    <source>
        <dbReference type="ARBA" id="ARBA00023043"/>
    </source>
</evidence>
<keyword evidence="7" id="KW-1185">Reference proteome</keyword>
<dbReference type="EMBL" id="GL349482">
    <property type="protein sequence ID" value="KNC53728.1"/>
    <property type="molecule type" value="Genomic_DNA"/>
</dbReference>
<dbReference type="PROSITE" id="PS50195">
    <property type="entry name" value="PX"/>
    <property type="match status" value="1"/>
</dbReference>
<dbReference type="Pfam" id="PF00787">
    <property type="entry name" value="PX"/>
    <property type="match status" value="1"/>
</dbReference>
<dbReference type="eggNOG" id="KOG4177">
    <property type="taxonomic scope" value="Eukaryota"/>
</dbReference>
<dbReference type="OrthoDB" id="3246549at2759"/>
<evidence type="ECO:0000259" key="5">
    <source>
        <dbReference type="PROSITE" id="PS50195"/>
    </source>
</evidence>
<dbReference type="InterPro" id="IPR027267">
    <property type="entry name" value="AH/BAR_dom_sf"/>
</dbReference>
<protein>
    <recommendedName>
        <fullName evidence="5">PX domain-containing protein</fullName>
    </recommendedName>
</protein>